<dbReference type="PROSITE" id="PS50969">
    <property type="entry name" value="FCP1"/>
    <property type="match status" value="1"/>
</dbReference>
<feature type="region of interest" description="Disordered" evidence="2">
    <location>
        <begin position="1"/>
        <end position="112"/>
    </location>
</feature>
<dbReference type="EMBL" id="FJUW01000037">
    <property type="protein sequence ID" value="CZT06143.1"/>
    <property type="molecule type" value="Genomic_DNA"/>
</dbReference>
<comment type="caution">
    <text evidence="4">The sequence shown here is derived from an EMBL/GenBank/DDBJ whole genome shotgun (WGS) entry which is preliminary data.</text>
</comment>
<comment type="function">
    <text evidence="1">Essential component of the TIM23 complex, a complex that mediates the translocation of transit peptide-containing proteins across the mitochondrial inner membrane.</text>
</comment>
<name>A0A1E1L6T9_9HELO</name>
<evidence type="ECO:0000259" key="3">
    <source>
        <dbReference type="PROSITE" id="PS50969"/>
    </source>
</evidence>
<evidence type="ECO:0000313" key="5">
    <source>
        <dbReference type="Proteomes" id="UP000178129"/>
    </source>
</evidence>
<feature type="compositionally biased region" description="Basic and acidic residues" evidence="2">
    <location>
        <begin position="69"/>
        <end position="80"/>
    </location>
</feature>
<evidence type="ECO:0000313" key="4">
    <source>
        <dbReference type="EMBL" id="CZT06143.1"/>
    </source>
</evidence>
<keyword evidence="5" id="KW-1185">Reference proteome</keyword>
<sequence>MNPKADSFQPTPPAAQKPNKSKSMNEIEAVTQSLKSVSLKKSQDPKKAAKPSQDPTPPRPHPPIYPQRNRKDTDPRRTGTEPRWTPGRKSNRSSSRRDMITPPSTASGGVPEPTAAYVAASLEPFQHLSQAQHLLVVIDLNGTLLFRPNKRQPSKFVARPNTTKFLRYCIDTFNVVIWSSARPDNVKLMCDAILDRDLRNKVVDIWGRDKFGLSPVDYDARTQCYKRLTMLWDDPVVARSHPAYETGGRWDHRNTVLVDDSPEKGRSEPFNMISIPEFSGDERELGQILPQVHDYLNRLSVHSNVAAYGRAHPFKAATIAAAAPPVHYNTTASGGERAAICIGYLVG</sequence>
<evidence type="ECO:0000256" key="1">
    <source>
        <dbReference type="RuleBase" id="RU365079"/>
    </source>
</evidence>
<dbReference type="InterPro" id="IPR004274">
    <property type="entry name" value="FCP1_dom"/>
</dbReference>
<dbReference type="GO" id="GO:0015031">
    <property type="term" value="P:protein transport"/>
    <property type="evidence" value="ECO:0007669"/>
    <property type="project" value="UniProtKB-KW"/>
</dbReference>
<keyword evidence="1" id="KW-0813">Transport</keyword>
<comment type="similarity">
    <text evidence="1">Belongs to the TIM50 family.</text>
</comment>
<dbReference type="InterPro" id="IPR023214">
    <property type="entry name" value="HAD_sf"/>
</dbReference>
<keyword evidence="1" id="KW-0811">Translocation</keyword>
<comment type="subunit">
    <text evidence="1">Component of the TIM23 complex.</text>
</comment>
<keyword evidence="1" id="KW-0653">Protein transport</keyword>
<dbReference type="InterPro" id="IPR050365">
    <property type="entry name" value="TIM50"/>
</dbReference>
<dbReference type="AlphaFoldDB" id="A0A1E1L6T9"/>
<feature type="compositionally biased region" description="Pro residues" evidence="2">
    <location>
        <begin position="54"/>
        <end position="65"/>
    </location>
</feature>
<dbReference type="PANTHER" id="PTHR12210">
    <property type="entry name" value="DULLARD PROTEIN PHOSPHATASE"/>
    <property type="match status" value="1"/>
</dbReference>
<comment type="subcellular location">
    <subcellularLocation>
        <location evidence="1">Mitochondrion inner membrane</location>
        <topology evidence="1">Single-pass membrane protein</topology>
    </subcellularLocation>
</comment>
<dbReference type="InParanoid" id="A0A1E1L6T9"/>
<evidence type="ECO:0000256" key="2">
    <source>
        <dbReference type="SAM" id="MobiDB-lite"/>
    </source>
</evidence>
<dbReference type="InterPro" id="IPR036412">
    <property type="entry name" value="HAD-like_sf"/>
</dbReference>
<dbReference type="Proteomes" id="UP000178129">
    <property type="component" value="Unassembled WGS sequence"/>
</dbReference>
<protein>
    <recommendedName>
        <fullName evidence="1">Mitochondrial import inner membrane translocase subunit TIM50</fullName>
    </recommendedName>
</protein>
<dbReference type="SMART" id="SM00577">
    <property type="entry name" value="CPDc"/>
    <property type="match status" value="1"/>
</dbReference>
<accession>A0A1E1L6T9</accession>
<dbReference type="STRING" id="914237.A0A1E1L6T9"/>
<dbReference type="Gene3D" id="3.40.50.1000">
    <property type="entry name" value="HAD superfamily/HAD-like"/>
    <property type="match status" value="1"/>
</dbReference>
<dbReference type="Pfam" id="PF03031">
    <property type="entry name" value="NIF"/>
    <property type="match status" value="1"/>
</dbReference>
<keyword evidence="1" id="KW-0496">Mitochondrion</keyword>
<feature type="domain" description="FCP1 homology" evidence="3">
    <location>
        <begin position="129"/>
        <end position="299"/>
    </location>
</feature>
<organism evidence="4 5">
    <name type="scientific">Rhynchosporium graminicola</name>
    <dbReference type="NCBI Taxonomy" id="2792576"/>
    <lineage>
        <taxon>Eukaryota</taxon>
        <taxon>Fungi</taxon>
        <taxon>Dikarya</taxon>
        <taxon>Ascomycota</taxon>
        <taxon>Pezizomycotina</taxon>
        <taxon>Leotiomycetes</taxon>
        <taxon>Helotiales</taxon>
        <taxon>Ploettnerulaceae</taxon>
        <taxon>Rhynchosporium</taxon>
    </lineage>
</organism>
<keyword evidence="1" id="KW-0809">Transit peptide</keyword>
<reference evidence="5" key="1">
    <citation type="submission" date="2016-03" db="EMBL/GenBank/DDBJ databases">
        <authorList>
            <person name="Ploux O."/>
        </authorList>
    </citation>
    <scope>NUCLEOTIDE SEQUENCE [LARGE SCALE GENOMIC DNA]</scope>
    <source>
        <strain evidence="5">UK7</strain>
    </source>
</reference>
<dbReference type="SUPFAM" id="SSF56784">
    <property type="entry name" value="HAD-like"/>
    <property type="match status" value="1"/>
</dbReference>
<dbReference type="GO" id="GO:0005744">
    <property type="term" value="C:TIM23 mitochondrial import inner membrane translocase complex"/>
    <property type="evidence" value="ECO:0007669"/>
    <property type="project" value="UniProtKB-UniRule"/>
</dbReference>
<proteinExistence type="inferred from homology"/>
<gene>
    <name evidence="4" type="ORF">RCO7_05106</name>
</gene>